<protein>
    <submittedName>
        <fullName evidence="2">CUB domain-containing protein</fullName>
    </submittedName>
</protein>
<reference evidence="2" key="1">
    <citation type="submission" date="2016-11" db="UniProtKB">
        <authorList>
            <consortium name="WormBaseParasite"/>
        </authorList>
    </citation>
    <scope>IDENTIFICATION</scope>
</reference>
<proteinExistence type="predicted"/>
<dbReference type="AlphaFoldDB" id="A0A1I7XG19"/>
<dbReference type="Proteomes" id="UP000095283">
    <property type="component" value="Unplaced"/>
</dbReference>
<name>A0A1I7XG19_HETBA</name>
<accession>A0A1I7XG19</accession>
<organism evidence="1 2">
    <name type="scientific">Heterorhabditis bacteriophora</name>
    <name type="common">Entomopathogenic nematode worm</name>
    <dbReference type="NCBI Taxonomy" id="37862"/>
    <lineage>
        <taxon>Eukaryota</taxon>
        <taxon>Metazoa</taxon>
        <taxon>Ecdysozoa</taxon>
        <taxon>Nematoda</taxon>
        <taxon>Chromadorea</taxon>
        <taxon>Rhabditida</taxon>
        <taxon>Rhabditina</taxon>
        <taxon>Rhabditomorpha</taxon>
        <taxon>Strongyloidea</taxon>
        <taxon>Heterorhabditidae</taxon>
        <taxon>Heterorhabditis</taxon>
    </lineage>
</organism>
<keyword evidence="1" id="KW-1185">Reference proteome</keyword>
<evidence type="ECO:0000313" key="1">
    <source>
        <dbReference type="Proteomes" id="UP000095283"/>
    </source>
</evidence>
<dbReference type="WBParaSite" id="Hba_16462">
    <property type="protein sequence ID" value="Hba_16462"/>
    <property type="gene ID" value="Hba_16462"/>
</dbReference>
<sequence>MFIIQSKQPSYCGHSFASSSCQTEYNGKVESALEAKTSLGGLSKGLRRNSSNLSQLYVQDHCVADATQIEIDVSSITNSPFFIRIVTPCGESGVLHFTQYGTAQVFKPQQHGCGHGIWKFEVYQFIDNSETLLISETMQLYGVGTLFFTVDDDLHPRLSGQEFLYMSGLCAKLRT</sequence>
<dbReference type="PROSITE" id="PS51257">
    <property type="entry name" value="PROKAR_LIPOPROTEIN"/>
    <property type="match status" value="1"/>
</dbReference>
<evidence type="ECO:0000313" key="2">
    <source>
        <dbReference type="WBParaSite" id="Hba_16462"/>
    </source>
</evidence>